<accession>A0A9W6YTZ7</accession>
<proteinExistence type="predicted"/>
<feature type="region of interest" description="Disordered" evidence="1">
    <location>
        <begin position="1"/>
        <end position="26"/>
    </location>
</feature>
<feature type="region of interest" description="Disordered" evidence="1">
    <location>
        <begin position="113"/>
        <end position="134"/>
    </location>
</feature>
<dbReference type="Pfam" id="PF16815">
    <property type="entry name" value="HRI1"/>
    <property type="match status" value="1"/>
</dbReference>
<gene>
    <name evidence="2" type="ORF">Amon01_000112800</name>
</gene>
<keyword evidence="3" id="KW-1185">Reference proteome</keyword>
<dbReference type="Gene3D" id="2.40.128.310">
    <property type="entry name" value="Protein HRI1, C-terminal domain"/>
    <property type="match status" value="1"/>
</dbReference>
<dbReference type="OrthoDB" id="4045395at2759"/>
<dbReference type="AlphaFoldDB" id="A0A9W6YTZ7"/>
<evidence type="ECO:0000256" key="1">
    <source>
        <dbReference type="SAM" id="MobiDB-lite"/>
    </source>
</evidence>
<evidence type="ECO:0000313" key="3">
    <source>
        <dbReference type="Proteomes" id="UP001165063"/>
    </source>
</evidence>
<organism evidence="2 3">
    <name type="scientific">Ambrosiozyma monospora</name>
    <name type="common">Yeast</name>
    <name type="synonym">Endomycopsis monosporus</name>
    <dbReference type="NCBI Taxonomy" id="43982"/>
    <lineage>
        <taxon>Eukaryota</taxon>
        <taxon>Fungi</taxon>
        <taxon>Dikarya</taxon>
        <taxon>Ascomycota</taxon>
        <taxon>Saccharomycotina</taxon>
        <taxon>Pichiomycetes</taxon>
        <taxon>Pichiales</taxon>
        <taxon>Pichiaceae</taxon>
        <taxon>Ambrosiozyma</taxon>
    </lineage>
</organism>
<dbReference type="InterPro" id="IPR043047">
    <property type="entry name" value="Hri1_N_sf"/>
</dbReference>
<dbReference type="Gene3D" id="2.40.128.320">
    <property type="entry name" value="Protein HRI1, N-terminal domain"/>
    <property type="match status" value="1"/>
</dbReference>
<dbReference type="EMBL" id="BSXU01000336">
    <property type="protein sequence ID" value="GMG20292.1"/>
    <property type="molecule type" value="Genomic_DNA"/>
</dbReference>
<dbReference type="Proteomes" id="UP001165063">
    <property type="component" value="Unassembled WGS sequence"/>
</dbReference>
<evidence type="ECO:0000313" key="2">
    <source>
        <dbReference type="EMBL" id="GMG20292.1"/>
    </source>
</evidence>
<sequence>MSASTRLSIHWPQSEGLSPPSEKTSTLVLTSPEGRFVDVRPLLHHPGLKSSSSETLITDYPFEWAFAGHEIDHGQVEVEIDGELTKVAKIEFDHKFFDDVFIHRLTEYYHIQGKGEGEGKGEGQSSGMKTTETAKRPIRSEIATDVGFFQVITDPDASQTIGGNSSLANSPFRRETGEMQNPKTDHVEPYVEIWKSLIEISTTSSSSSSSCCCSSSSSSSISTSNNTTKLNCCVWDIVSEKPQNNTDIEQGAEAMSGYEGRVISFGPWTQGLLWNKARSADTGSGEPISVIRRFDAGKGKLKCGQVADESGIEIDTIEFGLDVGLFPRDSQLGLTRGGGSCNVGDDDVVVVSGEGDGGDCVRWRCVECWKSCDLKL</sequence>
<feature type="compositionally biased region" description="Polar residues" evidence="1">
    <location>
        <begin position="159"/>
        <end position="169"/>
    </location>
</feature>
<feature type="compositionally biased region" description="Basic and acidic residues" evidence="1">
    <location>
        <begin position="172"/>
        <end position="183"/>
    </location>
</feature>
<comment type="caution">
    <text evidence="2">The sequence shown here is derived from an EMBL/GenBank/DDBJ whole genome shotgun (WGS) entry which is preliminary data.</text>
</comment>
<feature type="region of interest" description="Disordered" evidence="1">
    <location>
        <begin position="159"/>
        <end position="183"/>
    </location>
</feature>
<protein>
    <submittedName>
        <fullName evidence="2">Unnamed protein product</fullName>
    </submittedName>
</protein>
<dbReference type="InterPro" id="IPR031818">
    <property type="entry name" value="Hri1"/>
</dbReference>
<name>A0A9W6YTZ7_AMBMO</name>
<reference evidence="2" key="1">
    <citation type="submission" date="2023-04" db="EMBL/GenBank/DDBJ databases">
        <title>Ambrosiozyma monospora NBRC 1965.</title>
        <authorList>
            <person name="Ichikawa N."/>
            <person name="Sato H."/>
            <person name="Tonouchi N."/>
        </authorList>
    </citation>
    <scope>NUCLEOTIDE SEQUENCE</scope>
    <source>
        <strain evidence="2">NBRC 1965</strain>
    </source>
</reference>